<dbReference type="WBParaSite" id="GPLIN_001568900">
    <property type="protein sequence ID" value="GPLIN_001568900"/>
    <property type="gene ID" value="GPLIN_001568900"/>
</dbReference>
<name>A0A183CS31_GLOPA</name>
<protein>
    <submittedName>
        <fullName evidence="2">Uncharacterized protein</fullName>
    </submittedName>
</protein>
<reference evidence="1" key="1">
    <citation type="submission" date="2013-12" db="EMBL/GenBank/DDBJ databases">
        <authorList>
            <person name="Aslett M."/>
        </authorList>
    </citation>
    <scope>NUCLEOTIDE SEQUENCE [LARGE SCALE GENOMIC DNA]</scope>
    <source>
        <strain evidence="1">Lindley</strain>
    </source>
</reference>
<evidence type="ECO:0000313" key="1">
    <source>
        <dbReference type="Proteomes" id="UP000050741"/>
    </source>
</evidence>
<sequence length="39" mass="4514">MQFLATSRRLITKLFKNIMALCAMKKTRTLARVARSNDD</sequence>
<organism evidence="1 2">
    <name type="scientific">Globodera pallida</name>
    <name type="common">Potato cyst nematode worm</name>
    <name type="synonym">Heterodera pallida</name>
    <dbReference type="NCBI Taxonomy" id="36090"/>
    <lineage>
        <taxon>Eukaryota</taxon>
        <taxon>Metazoa</taxon>
        <taxon>Ecdysozoa</taxon>
        <taxon>Nematoda</taxon>
        <taxon>Chromadorea</taxon>
        <taxon>Rhabditida</taxon>
        <taxon>Tylenchina</taxon>
        <taxon>Tylenchomorpha</taxon>
        <taxon>Tylenchoidea</taxon>
        <taxon>Heteroderidae</taxon>
        <taxon>Heteroderinae</taxon>
        <taxon>Globodera</taxon>
    </lineage>
</organism>
<proteinExistence type="predicted"/>
<reference evidence="1" key="2">
    <citation type="submission" date="2014-05" db="EMBL/GenBank/DDBJ databases">
        <title>The genome and life-stage specific transcriptomes of Globodera pallida elucidate key aspects of plant parasitism by a cyst nematode.</title>
        <authorList>
            <person name="Cotton J.A."/>
            <person name="Lilley C.J."/>
            <person name="Jones L.M."/>
            <person name="Kikuchi T."/>
            <person name="Reid A.J."/>
            <person name="Thorpe P."/>
            <person name="Tsai I.J."/>
            <person name="Beasley H."/>
            <person name="Blok V."/>
            <person name="Cock P.J.A."/>
            <person name="Van den Akker S.E."/>
            <person name="Holroyd N."/>
            <person name="Hunt M."/>
            <person name="Mantelin S."/>
            <person name="Naghra H."/>
            <person name="Pain A."/>
            <person name="Palomares-Rius J.E."/>
            <person name="Zarowiecki M."/>
            <person name="Berriman M."/>
            <person name="Jones J.T."/>
            <person name="Urwin P.E."/>
        </authorList>
    </citation>
    <scope>NUCLEOTIDE SEQUENCE [LARGE SCALE GENOMIC DNA]</scope>
    <source>
        <strain evidence="1">Lindley</strain>
    </source>
</reference>
<reference evidence="2" key="3">
    <citation type="submission" date="2016-06" db="UniProtKB">
        <authorList>
            <consortium name="WormBaseParasite"/>
        </authorList>
    </citation>
    <scope>IDENTIFICATION</scope>
</reference>
<evidence type="ECO:0000313" key="2">
    <source>
        <dbReference type="WBParaSite" id="GPLIN_001568900"/>
    </source>
</evidence>
<dbReference type="AlphaFoldDB" id="A0A183CS31"/>
<keyword evidence="1" id="KW-1185">Reference proteome</keyword>
<accession>A0A183CS31</accession>
<dbReference type="Proteomes" id="UP000050741">
    <property type="component" value="Unassembled WGS sequence"/>
</dbReference>